<evidence type="ECO:0000256" key="1">
    <source>
        <dbReference type="ARBA" id="ARBA00006962"/>
    </source>
</evidence>
<dbReference type="SUPFAM" id="SSF53756">
    <property type="entry name" value="UDP-Glycosyltransferase/glycogen phosphorylase"/>
    <property type="match status" value="1"/>
</dbReference>
<organism evidence="5 6">
    <name type="scientific">Kitasatospora paranensis</name>
    <dbReference type="NCBI Taxonomy" id="258053"/>
    <lineage>
        <taxon>Bacteria</taxon>
        <taxon>Bacillati</taxon>
        <taxon>Actinomycetota</taxon>
        <taxon>Actinomycetes</taxon>
        <taxon>Kitasatosporales</taxon>
        <taxon>Streptomycetaceae</taxon>
        <taxon>Kitasatospora</taxon>
    </lineage>
</organism>
<protein>
    <recommendedName>
        <fullName evidence="4">Diacylglycerol glucosyltransferase N-terminal domain-containing protein</fullName>
    </recommendedName>
</protein>
<dbReference type="InterPro" id="IPR009695">
    <property type="entry name" value="Diacylglyc_glucosyltr_N"/>
</dbReference>
<dbReference type="InterPro" id="IPR050519">
    <property type="entry name" value="Glycosyltransf_28_UgtP"/>
</dbReference>
<keyword evidence="2" id="KW-0328">Glycosyltransferase</keyword>
<reference evidence="6" key="1">
    <citation type="journal article" date="2019" name="Int. J. Syst. Evol. Microbiol.">
        <title>The Global Catalogue of Microorganisms (GCM) 10K type strain sequencing project: providing services to taxonomists for standard genome sequencing and annotation.</title>
        <authorList>
            <consortium name="The Broad Institute Genomics Platform"/>
            <consortium name="The Broad Institute Genome Sequencing Center for Infectious Disease"/>
            <person name="Wu L."/>
            <person name="Ma J."/>
        </authorList>
    </citation>
    <scope>NUCLEOTIDE SEQUENCE [LARGE SCALE GENOMIC DNA]</scope>
    <source>
        <strain evidence="6">CGMCC 1.12859</strain>
    </source>
</reference>
<evidence type="ECO:0000313" key="6">
    <source>
        <dbReference type="Proteomes" id="UP001596435"/>
    </source>
</evidence>
<proteinExistence type="inferred from homology"/>
<sequence>MPHALLVSGSLGQGHDVMALACADSLRAAGWTTTTVDAMALLGDRAGAAGEAVFRRLLDLPGVYDAFHFSALRPGARLALLADAAAQARLVPQLARLLDRDRPDLVVSVFATATSAVNRLREAHPGLRHLVLCTDVTPHRLWVQDGTDLFLVTSEVAACAVRRYRPRAPIAVVPAPLRAGFYRPPDRAAARASLGVPADAPCVLLMSGSWGLGPLARTAVELAEAGPHVLAVAGRNTVLENRLRTAGRHRPRLHPFGHTDRIPELMAAADLVVTSSGDTCSEARAIGRRLLLLDVVQGHGRDNLQHELELGHADVTSARPAEVVRNALAALERPSPAPSPGASPDAWRTGFTAALRRVGLEGVPAGA</sequence>
<keyword evidence="6" id="KW-1185">Reference proteome</keyword>
<evidence type="ECO:0000259" key="4">
    <source>
        <dbReference type="Pfam" id="PF06925"/>
    </source>
</evidence>
<dbReference type="Gene3D" id="3.40.50.2000">
    <property type="entry name" value="Glycogen Phosphorylase B"/>
    <property type="match status" value="1"/>
</dbReference>
<feature type="domain" description="Diacylglycerol glucosyltransferase N-terminal" evidence="4">
    <location>
        <begin position="90"/>
        <end position="158"/>
    </location>
</feature>
<evidence type="ECO:0000256" key="2">
    <source>
        <dbReference type="ARBA" id="ARBA00022676"/>
    </source>
</evidence>
<evidence type="ECO:0000313" key="5">
    <source>
        <dbReference type="EMBL" id="MFC7184614.1"/>
    </source>
</evidence>
<comment type="similarity">
    <text evidence="1">Belongs to the glycosyltransferase 28 family.</text>
</comment>
<dbReference type="PANTHER" id="PTHR43025:SF3">
    <property type="entry name" value="MONOGALACTOSYLDIACYLGLYCEROL SYNTHASE 1, CHLOROPLASTIC"/>
    <property type="match status" value="1"/>
</dbReference>
<name>A0ABW2G567_9ACTN</name>
<dbReference type="EMBL" id="JBHTAJ010000110">
    <property type="protein sequence ID" value="MFC7184614.1"/>
    <property type="molecule type" value="Genomic_DNA"/>
</dbReference>
<accession>A0ABW2G567</accession>
<keyword evidence="3" id="KW-0808">Transferase</keyword>
<comment type="caution">
    <text evidence="5">The sequence shown here is derived from an EMBL/GenBank/DDBJ whole genome shotgun (WGS) entry which is preliminary data.</text>
</comment>
<dbReference type="Pfam" id="PF06925">
    <property type="entry name" value="MGDG_synth"/>
    <property type="match status" value="1"/>
</dbReference>
<dbReference type="PANTHER" id="PTHR43025">
    <property type="entry name" value="MONOGALACTOSYLDIACYLGLYCEROL SYNTHASE"/>
    <property type="match status" value="1"/>
</dbReference>
<evidence type="ECO:0000256" key="3">
    <source>
        <dbReference type="ARBA" id="ARBA00022679"/>
    </source>
</evidence>
<gene>
    <name evidence="5" type="ORF">ACFQMG_34195</name>
</gene>
<dbReference type="RefSeq" id="WP_345704454.1">
    <property type="nucleotide sequence ID" value="NZ_BAABKV010000001.1"/>
</dbReference>
<dbReference type="Proteomes" id="UP001596435">
    <property type="component" value="Unassembled WGS sequence"/>
</dbReference>